<protein>
    <submittedName>
        <fullName evidence="1">Uncharacterized protein</fullName>
    </submittedName>
</protein>
<name>A0ABP6S4A1_9ACTN</name>
<reference evidence="1" key="1">
    <citation type="journal article" date="2014" name="Int. J. Syst. Evol. Microbiol.">
        <title>Complete genome of a new Firmicutes species belonging to the dominant human colonic microbiota ('Ruminococcus bicirculans') reveals two chromosomes and a selective capacity to utilize plant glucans.</title>
        <authorList>
            <consortium name="NISC Comparative Sequencing Program"/>
            <person name="Wegmann U."/>
            <person name="Louis P."/>
            <person name="Goesmann A."/>
            <person name="Henrissat B."/>
            <person name="Duncan S.H."/>
            <person name="Flint H.J."/>
        </authorList>
    </citation>
    <scope>NUCLEOTIDE SEQUENCE</scope>
    <source>
        <strain evidence="1">JCM 9651</strain>
    </source>
</reference>
<keyword evidence="3" id="KW-1185">Reference proteome</keyword>
<dbReference type="Proteomes" id="UP001499990">
    <property type="component" value="Unassembled WGS sequence"/>
</dbReference>
<proteinExistence type="predicted"/>
<evidence type="ECO:0000313" key="1">
    <source>
        <dbReference type="EMBL" id="GAA3367661.1"/>
    </source>
</evidence>
<evidence type="ECO:0000313" key="2">
    <source>
        <dbReference type="EMBL" id="GAA3380044.1"/>
    </source>
</evidence>
<comment type="caution">
    <text evidence="1">The sequence shown here is derived from an EMBL/GenBank/DDBJ whole genome shotgun (WGS) entry which is preliminary data.</text>
</comment>
<sequence>MPPSHTVNGFSVAAAVTTSDAARCLRVTKNRLVAASPPAAVLEPFGVKAATGIPKAPLDRDRPNHTIRRLPALLFM</sequence>
<gene>
    <name evidence="1" type="ORF">GCM10020367_02800</name>
    <name evidence="2" type="ORF">GCM10020367_66040</name>
</gene>
<evidence type="ECO:0000313" key="3">
    <source>
        <dbReference type="Proteomes" id="UP001499990"/>
    </source>
</evidence>
<reference evidence="1" key="3">
    <citation type="submission" date="2023-12" db="EMBL/GenBank/DDBJ databases">
        <authorList>
            <person name="Sun Q."/>
            <person name="Inoue M."/>
        </authorList>
    </citation>
    <scope>NUCLEOTIDE SEQUENCE</scope>
    <source>
        <strain evidence="1">JCM 9651</strain>
    </source>
</reference>
<accession>A0ABP6S4A1</accession>
<reference evidence="3" key="2">
    <citation type="journal article" date="2019" name="Int. J. Syst. Evol. Microbiol.">
        <title>The Global Catalogue of Microorganisms (GCM) 10K type strain sequencing project: providing services to taxonomists for standard genome sequencing and annotation.</title>
        <authorList>
            <consortium name="The Broad Institute Genomics Platform"/>
            <consortium name="The Broad Institute Genome Sequencing Center for Infectious Disease"/>
            <person name="Wu L."/>
            <person name="Ma J."/>
        </authorList>
    </citation>
    <scope>NUCLEOTIDE SEQUENCE [LARGE SCALE GENOMIC DNA]</scope>
    <source>
        <strain evidence="3">JCM 9651</strain>
    </source>
</reference>
<dbReference type="EMBL" id="BAAAYL010000001">
    <property type="protein sequence ID" value="GAA3380044.1"/>
    <property type="molecule type" value="Genomic_DNA"/>
</dbReference>
<organism evidence="1 3">
    <name type="scientific">Streptomyces sannanensis</name>
    <dbReference type="NCBI Taxonomy" id="285536"/>
    <lineage>
        <taxon>Bacteria</taxon>
        <taxon>Bacillati</taxon>
        <taxon>Actinomycetota</taxon>
        <taxon>Actinomycetes</taxon>
        <taxon>Kitasatosporales</taxon>
        <taxon>Streptomycetaceae</taxon>
        <taxon>Streptomyces</taxon>
    </lineage>
</organism>
<dbReference type="EMBL" id="BAAAYL010000001">
    <property type="protein sequence ID" value="GAA3367661.1"/>
    <property type="molecule type" value="Genomic_DNA"/>
</dbReference>